<sequence length="114" mass="12955">MIEPQTLEFVIVHNSNPISPAPSLPLQTTEFVDTKLSTPLHPIQSQTVNNSEFIVYSRKKKSQEDTEQQTHPRLAHEIEPNSVPKETHLSNIDSNPNKSWKMKNSICQLPKGKE</sequence>
<accession>A0A438KBW2</accession>
<feature type="compositionally biased region" description="Polar residues" evidence="1">
    <location>
        <begin position="89"/>
        <end position="98"/>
    </location>
</feature>
<evidence type="ECO:0000256" key="1">
    <source>
        <dbReference type="SAM" id="MobiDB-lite"/>
    </source>
</evidence>
<evidence type="ECO:0000313" key="3">
    <source>
        <dbReference type="EMBL" id="RVX18706.1"/>
    </source>
</evidence>
<reference evidence="3 4" key="1">
    <citation type="journal article" date="2018" name="PLoS Genet.">
        <title>Population sequencing reveals clonal diversity and ancestral inbreeding in the grapevine cultivar Chardonnay.</title>
        <authorList>
            <person name="Roach M.J."/>
            <person name="Johnson D.L."/>
            <person name="Bohlmann J."/>
            <person name="van Vuuren H.J."/>
            <person name="Jones S.J."/>
            <person name="Pretorius I.S."/>
            <person name="Schmidt S.A."/>
            <person name="Borneman A.R."/>
        </authorList>
    </citation>
    <scope>NUCLEOTIDE SEQUENCE [LARGE SCALE GENOMIC DNA]</scope>
    <source>
        <strain evidence="4">cv. Chardonnay</strain>
        <strain evidence="3">I10V1</strain>
        <tissue evidence="3">Leaf</tissue>
    </source>
</reference>
<evidence type="ECO:0000313" key="4">
    <source>
        <dbReference type="Proteomes" id="UP000288805"/>
    </source>
</evidence>
<organism evidence="3 4">
    <name type="scientific">Vitis vinifera</name>
    <name type="common">Grape</name>
    <dbReference type="NCBI Taxonomy" id="29760"/>
    <lineage>
        <taxon>Eukaryota</taxon>
        <taxon>Viridiplantae</taxon>
        <taxon>Streptophyta</taxon>
        <taxon>Embryophyta</taxon>
        <taxon>Tracheophyta</taxon>
        <taxon>Spermatophyta</taxon>
        <taxon>Magnoliopsida</taxon>
        <taxon>eudicotyledons</taxon>
        <taxon>Gunneridae</taxon>
        <taxon>Pentapetalae</taxon>
        <taxon>rosids</taxon>
        <taxon>Vitales</taxon>
        <taxon>Vitaceae</taxon>
        <taxon>Viteae</taxon>
        <taxon>Vitis</taxon>
    </lineage>
</organism>
<proteinExistence type="predicted"/>
<protein>
    <submittedName>
        <fullName evidence="3">Uncharacterized protein</fullName>
    </submittedName>
</protein>
<dbReference type="EMBL" id="QGNW01000010">
    <property type="protein sequence ID" value="RVX18706.1"/>
    <property type="molecule type" value="Genomic_DNA"/>
</dbReference>
<dbReference type="EMBL" id="QGNW01001156">
    <property type="protein sequence ID" value="RVW53178.1"/>
    <property type="molecule type" value="Genomic_DNA"/>
</dbReference>
<feature type="region of interest" description="Disordered" evidence="1">
    <location>
        <begin position="59"/>
        <end position="114"/>
    </location>
</feature>
<comment type="caution">
    <text evidence="3">The sequence shown here is derived from an EMBL/GenBank/DDBJ whole genome shotgun (WGS) entry which is preliminary data.</text>
</comment>
<gene>
    <name evidence="3" type="ORF">CK203_007166</name>
    <name evidence="2" type="ORF">CK203_087568</name>
</gene>
<evidence type="ECO:0000313" key="2">
    <source>
        <dbReference type="EMBL" id="RVW53178.1"/>
    </source>
</evidence>
<name>A0A438KBW2_VITVI</name>
<dbReference type="AlphaFoldDB" id="A0A438KBW2"/>
<dbReference type="Proteomes" id="UP000288805">
    <property type="component" value="Unassembled WGS sequence"/>
</dbReference>
<feature type="compositionally biased region" description="Basic and acidic residues" evidence="1">
    <location>
        <begin position="62"/>
        <end position="79"/>
    </location>
</feature>